<evidence type="ECO:0000256" key="7">
    <source>
        <dbReference type="ARBA" id="ARBA00022989"/>
    </source>
</evidence>
<evidence type="ECO:0000256" key="4">
    <source>
        <dbReference type="ARBA" id="ARBA00022519"/>
    </source>
</evidence>
<dbReference type="NCBIfam" id="TIGR02796">
    <property type="entry name" value="tolQ"/>
    <property type="match status" value="1"/>
</dbReference>
<evidence type="ECO:0000256" key="8">
    <source>
        <dbReference type="ARBA" id="ARBA00023136"/>
    </source>
</evidence>
<evidence type="ECO:0000256" key="9">
    <source>
        <dbReference type="ARBA" id="ARBA00023306"/>
    </source>
</evidence>
<feature type="compositionally biased region" description="Pro residues" evidence="11">
    <location>
        <begin position="251"/>
        <end position="265"/>
    </location>
</feature>
<feature type="transmembrane region" description="Helical" evidence="10">
    <location>
        <begin position="141"/>
        <end position="165"/>
    </location>
</feature>
<feature type="domain" description="MotA/TolQ/ExbB proton channel" evidence="12">
    <location>
        <begin position="104"/>
        <end position="222"/>
    </location>
</feature>
<evidence type="ECO:0000256" key="10">
    <source>
        <dbReference type="HAMAP-Rule" id="MF_02202"/>
    </source>
</evidence>
<dbReference type="EMBL" id="BMKS01000013">
    <property type="protein sequence ID" value="GGG44992.1"/>
    <property type="molecule type" value="Genomic_DNA"/>
</dbReference>
<evidence type="ECO:0000256" key="11">
    <source>
        <dbReference type="SAM" id="MobiDB-lite"/>
    </source>
</evidence>
<keyword evidence="4 10" id="KW-0997">Cell inner membrane</keyword>
<keyword evidence="5 10" id="KW-0132">Cell division</keyword>
<dbReference type="GO" id="GO:0017038">
    <property type="term" value="P:protein import"/>
    <property type="evidence" value="ECO:0007669"/>
    <property type="project" value="TreeGrafter"/>
</dbReference>
<comment type="similarity">
    <text evidence="2 10">Belongs to the ExbB/TolQ family.</text>
</comment>
<evidence type="ECO:0000313" key="14">
    <source>
        <dbReference type="Proteomes" id="UP000597507"/>
    </source>
</evidence>
<evidence type="ECO:0000256" key="5">
    <source>
        <dbReference type="ARBA" id="ARBA00022618"/>
    </source>
</evidence>
<feature type="transmembrane region" description="Helical" evidence="10">
    <location>
        <begin position="28"/>
        <end position="49"/>
    </location>
</feature>
<dbReference type="InterPro" id="IPR050790">
    <property type="entry name" value="ExbB/TolQ_transport"/>
</dbReference>
<dbReference type="Pfam" id="PF01618">
    <property type="entry name" value="MotA_ExbB"/>
    <property type="match status" value="1"/>
</dbReference>
<keyword evidence="8 10" id="KW-0472">Membrane</keyword>
<dbReference type="Proteomes" id="UP000597507">
    <property type="component" value="Unassembled WGS sequence"/>
</dbReference>
<comment type="caution">
    <text evidence="13">The sequence shown here is derived from an EMBL/GenBank/DDBJ whole genome shotgun (WGS) entry which is preliminary data.</text>
</comment>
<comment type="function">
    <text evidence="10">Part of the Tol-Pal system, which plays a role in outer membrane invagination during cell division and is important for maintaining outer membrane integrity.</text>
</comment>
<comment type="subunit">
    <text evidence="10">The Tol-Pal system is composed of five core proteins: the inner membrane proteins TolA, TolQ and TolR, the periplasmic protein TolB and the outer membrane protein Pal. They form a network linking the inner and outer membranes and the peptidoglycan layer.</text>
</comment>
<feature type="compositionally biased region" description="Low complexity" evidence="11">
    <location>
        <begin position="266"/>
        <end position="278"/>
    </location>
</feature>
<proteinExistence type="inferred from homology"/>
<accession>A0A8J2ZE65</accession>
<name>A0A8J2ZE65_9PROT</name>
<dbReference type="PANTHER" id="PTHR30625:SF3">
    <property type="entry name" value="TOL-PAL SYSTEM PROTEIN TOLQ"/>
    <property type="match status" value="1"/>
</dbReference>
<feature type="region of interest" description="Disordered" evidence="11">
    <location>
        <begin position="242"/>
        <end position="278"/>
    </location>
</feature>
<feature type="transmembrane region" description="Helical" evidence="10">
    <location>
        <begin position="185"/>
        <end position="207"/>
    </location>
</feature>
<keyword evidence="6 10" id="KW-0812">Transmembrane</keyword>
<keyword evidence="3 10" id="KW-1003">Cell membrane</keyword>
<reference evidence="13 14" key="1">
    <citation type="journal article" date="2014" name="Int. J. Syst. Evol. Microbiol.">
        <title>Complete genome sequence of Corynebacterium casei LMG S-19264T (=DSM 44701T), isolated from a smear-ripened cheese.</title>
        <authorList>
            <consortium name="US DOE Joint Genome Institute (JGI-PGF)"/>
            <person name="Walter F."/>
            <person name="Albersmeier A."/>
            <person name="Kalinowski J."/>
            <person name="Ruckert C."/>
        </authorList>
    </citation>
    <scope>NUCLEOTIDE SEQUENCE [LARGE SCALE GENOMIC DNA]</scope>
    <source>
        <strain evidence="13 14">CGMCC 1.16330</strain>
    </source>
</reference>
<comment type="subcellular location">
    <subcellularLocation>
        <location evidence="10">Cell inner membrane</location>
        <topology evidence="10">Multi-pass membrane protein</topology>
    </subcellularLocation>
    <subcellularLocation>
        <location evidence="1">Cell membrane</location>
        <topology evidence="1">Multi-pass membrane protein</topology>
    </subcellularLocation>
</comment>
<evidence type="ECO:0000259" key="12">
    <source>
        <dbReference type="Pfam" id="PF01618"/>
    </source>
</evidence>
<gene>
    <name evidence="10" type="primary">tolQ</name>
    <name evidence="13" type="ORF">GCM10010964_35490</name>
</gene>
<evidence type="ECO:0000256" key="6">
    <source>
        <dbReference type="ARBA" id="ARBA00022692"/>
    </source>
</evidence>
<dbReference type="InterPro" id="IPR002898">
    <property type="entry name" value="MotA_ExbB_proton_chnl"/>
</dbReference>
<dbReference type="HAMAP" id="MF_02202">
    <property type="entry name" value="TolQ"/>
    <property type="match status" value="1"/>
</dbReference>
<evidence type="ECO:0000256" key="2">
    <source>
        <dbReference type="ARBA" id="ARBA00010442"/>
    </source>
</evidence>
<keyword evidence="14" id="KW-1185">Reference proteome</keyword>
<dbReference type="GO" id="GO:0005886">
    <property type="term" value="C:plasma membrane"/>
    <property type="evidence" value="ECO:0007669"/>
    <property type="project" value="UniProtKB-SubCell"/>
</dbReference>
<dbReference type="InterPro" id="IPR014163">
    <property type="entry name" value="Tol-Pal_TolQ"/>
</dbReference>
<keyword evidence="9 10" id="KW-0131">Cell cycle</keyword>
<dbReference type="GO" id="GO:0051301">
    <property type="term" value="P:cell division"/>
    <property type="evidence" value="ECO:0007669"/>
    <property type="project" value="UniProtKB-UniRule"/>
</dbReference>
<dbReference type="GO" id="GO:0043213">
    <property type="term" value="P:bacteriocin transport"/>
    <property type="evidence" value="ECO:0007669"/>
    <property type="project" value="InterPro"/>
</dbReference>
<evidence type="ECO:0000313" key="13">
    <source>
        <dbReference type="EMBL" id="GGG44992.1"/>
    </source>
</evidence>
<keyword evidence="7 10" id="KW-1133">Transmembrane helix</keyword>
<evidence type="ECO:0000256" key="3">
    <source>
        <dbReference type="ARBA" id="ARBA00022475"/>
    </source>
</evidence>
<dbReference type="PANTHER" id="PTHR30625">
    <property type="entry name" value="PROTEIN TOLQ"/>
    <property type="match status" value="1"/>
</dbReference>
<protein>
    <recommendedName>
        <fullName evidence="10">Tol-Pal system protein TolQ</fullName>
    </recommendedName>
</protein>
<sequence length="278" mass="29687">MDRTVTATALGQAPHDLSLWGLFLQADWVVKAVMILLLLASVWVWAVVFDKIATLRRVNRAGDAFEDRFWSGGSLEQLHEQEGEQAAHPLAAVFGAGMREWRRSAERVAGASELAVAGLKERVERAMAVTIQREMERLERWMVFLASVGSAAPFIGLFGTVWGIMNSFSAIAGMQNTNLAVVAPGIAEALFATAMGLVAAIPAVLAYNKLNTDLARFAARLEGFAAEFGAILSRQVEVVAARPPVAEEEPAPPPPPRPAQPPSPPAAHHAPAVAARGG</sequence>
<organism evidence="13 14">
    <name type="scientific">Caldovatus sediminis</name>
    <dbReference type="NCBI Taxonomy" id="2041189"/>
    <lineage>
        <taxon>Bacteria</taxon>
        <taxon>Pseudomonadati</taxon>
        <taxon>Pseudomonadota</taxon>
        <taxon>Alphaproteobacteria</taxon>
        <taxon>Acetobacterales</taxon>
        <taxon>Roseomonadaceae</taxon>
        <taxon>Caldovatus</taxon>
    </lineage>
</organism>
<dbReference type="AlphaFoldDB" id="A0A8J2ZE65"/>
<evidence type="ECO:0000256" key="1">
    <source>
        <dbReference type="ARBA" id="ARBA00004651"/>
    </source>
</evidence>